<feature type="transmembrane region" description="Helical" evidence="1">
    <location>
        <begin position="366"/>
        <end position="385"/>
    </location>
</feature>
<dbReference type="RefSeq" id="WP_075124230.1">
    <property type="nucleotide sequence ID" value="NZ_MSIE01000005.1"/>
</dbReference>
<feature type="transmembrane region" description="Helical" evidence="1">
    <location>
        <begin position="246"/>
        <end position="268"/>
    </location>
</feature>
<reference evidence="2 3" key="1">
    <citation type="submission" date="2016-12" db="EMBL/GenBank/DDBJ databases">
        <title>The draft genome sequence of Actinophytocola sp. 11-183.</title>
        <authorList>
            <person name="Wang W."/>
            <person name="Yuan L."/>
        </authorList>
    </citation>
    <scope>NUCLEOTIDE SEQUENCE [LARGE SCALE GENOMIC DNA]</scope>
    <source>
        <strain evidence="2 3">11-183</strain>
    </source>
</reference>
<organism evidence="2 3">
    <name type="scientific">Actinophytocola xanthii</name>
    <dbReference type="NCBI Taxonomy" id="1912961"/>
    <lineage>
        <taxon>Bacteria</taxon>
        <taxon>Bacillati</taxon>
        <taxon>Actinomycetota</taxon>
        <taxon>Actinomycetes</taxon>
        <taxon>Pseudonocardiales</taxon>
        <taxon>Pseudonocardiaceae</taxon>
    </lineage>
</organism>
<feature type="transmembrane region" description="Helical" evidence="1">
    <location>
        <begin position="274"/>
        <end position="292"/>
    </location>
</feature>
<name>A0A1Q8CWL7_9PSEU</name>
<feature type="transmembrane region" description="Helical" evidence="1">
    <location>
        <begin position="157"/>
        <end position="178"/>
    </location>
</feature>
<keyword evidence="1" id="KW-0472">Membrane</keyword>
<protein>
    <submittedName>
        <fullName evidence="2">Uncharacterized protein</fullName>
    </submittedName>
</protein>
<dbReference type="AlphaFoldDB" id="A0A1Q8CWL7"/>
<feature type="transmembrane region" description="Helical" evidence="1">
    <location>
        <begin position="400"/>
        <end position="421"/>
    </location>
</feature>
<feature type="transmembrane region" description="Helical" evidence="1">
    <location>
        <begin position="99"/>
        <end position="117"/>
    </location>
</feature>
<sequence length="442" mass="44935">MNGRILVGLAAANLGLLFVADENLSQVAAVLRGGSTVVHARYAPVFAAVVGLLAWQLAPRRSWSWLLLAGALCAVPRALRRLEGGSVPLRVGIEQWFDAAAPVLTLIGILGAATLGWRAGHRGAAAALVGMAAALPLLPAALLHSYSPWFSVDLQPLLVAVCTGVGLLASVAAAVAVFVRTPPECPSPAWRVTLAGCLAAAAPLVTRIWEPLPPTRLPEDAILYRSLTFAALGLVAGVIAGRRVLLAATAVGLSLGIFGLAFLFALIVVFQTPALAALVLVVGVAAGVLLALPARRAAVGLAALVLVAAGLTVLFFQVDVVGAFATPTETMVAWLTPVLFPLAIVAAVTVAGAAGTALADRSATPAALAGLATPFALLALAVITLRWELQADARAQPPDILLLGVAGLGIAALALLGLTVAGRRPTLEAPRDEPDQQPAAVS</sequence>
<keyword evidence="1" id="KW-0812">Transmembrane</keyword>
<dbReference type="OrthoDB" id="10021079at2"/>
<keyword evidence="1" id="KW-1133">Transmembrane helix</keyword>
<feature type="transmembrane region" description="Helical" evidence="1">
    <location>
        <begin position="299"/>
        <end position="318"/>
    </location>
</feature>
<feature type="transmembrane region" description="Helical" evidence="1">
    <location>
        <begin position="62"/>
        <end position="79"/>
    </location>
</feature>
<comment type="caution">
    <text evidence="2">The sequence shown here is derived from an EMBL/GenBank/DDBJ whole genome shotgun (WGS) entry which is preliminary data.</text>
</comment>
<feature type="transmembrane region" description="Helical" evidence="1">
    <location>
        <begin position="36"/>
        <end position="55"/>
    </location>
</feature>
<feature type="transmembrane region" description="Helical" evidence="1">
    <location>
        <begin position="124"/>
        <end position="145"/>
    </location>
</feature>
<dbReference type="STRING" id="1912961.BU204_04360"/>
<dbReference type="EMBL" id="MSIE01000005">
    <property type="protein sequence ID" value="OLF18745.1"/>
    <property type="molecule type" value="Genomic_DNA"/>
</dbReference>
<gene>
    <name evidence="2" type="ORF">BU204_04360</name>
</gene>
<feature type="transmembrane region" description="Helical" evidence="1">
    <location>
        <begin position="221"/>
        <end position="239"/>
    </location>
</feature>
<evidence type="ECO:0000313" key="3">
    <source>
        <dbReference type="Proteomes" id="UP000185596"/>
    </source>
</evidence>
<dbReference type="Proteomes" id="UP000185596">
    <property type="component" value="Unassembled WGS sequence"/>
</dbReference>
<accession>A0A1Q8CWL7</accession>
<proteinExistence type="predicted"/>
<feature type="transmembrane region" description="Helical" evidence="1">
    <location>
        <begin position="338"/>
        <end position="359"/>
    </location>
</feature>
<keyword evidence="3" id="KW-1185">Reference proteome</keyword>
<feature type="transmembrane region" description="Helical" evidence="1">
    <location>
        <begin position="190"/>
        <end position="209"/>
    </location>
</feature>
<evidence type="ECO:0000256" key="1">
    <source>
        <dbReference type="SAM" id="Phobius"/>
    </source>
</evidence>
<evidence type="ECO:0000313" key="2">
    <source>
        <dbReference type="EMBL" id="OLF18745.1"/>
    </source>
</evidence>